<dbReference type="GO" id="GO:0008235">
    <property type="term" value="F:metalloexopeptidase activity"/>
    <property type="evidence" value="ECO:0007669"/>
    <property type="project" value="UniProtKB-ARBA"/>
</dbReference>
<evidence type="ECO:0000256" key="4">
    <source>
        <dbReference type="ARBA" id="ARBA00022801"/>
    </source>
</evidence>
<evidence type="ECO:0000313" key="9">
    <source>
        <dbReference type="Proteomes" id="UP000321157"/>
    </source>
</evidence>
<dbReference type="GO" id="GO:0046872">
    <property type="term" value="F:metal ion binding"/>
    <property type="evidence" value="ECO:0007669"/>
    <property type="project" value="UniProtKB-KW"/>
</dbReference>
<name>A0A511V355_9BACL</name>
<dbReference type="InterPro" id="IPR001714">
    <property type="entry name" value="Pept_M24_MAP"/>
</dbReference>
<dbReference type="PRINTS" id="PR00599">
    <property type="entry name" value="MAPEPTIDASE"/>
</dbReference>
<evidence type="ECO:0000313" key="8">
    <source>
        <dbReference type="EMBL" id="GEN33289.1"/>
    </source>
</evidence>
<evidence type="ECO:0000259" key="7">
    <source>
        <dbReference type="Pfam" id="PF01321"/>
    </source>
</evidence>
<dbReference type="InterPro" id="IPR000994">
    <property type="entry name" value="Pept_M24"/>
</dbReference>
<dbReference type="InterPro" id="IPR036005">
    <property type="entry name" value="Creatinase/aminopeptidase-like"/>
</dbReference>
<feature type="domain" description="Creatinase N-terminal" evidence="7">
    <location>
        <begin position="7"/>
        <end position="141"/>
    </location>
</feature>
<comment type="caution">
    <text evidence="8">The sequence shown here is derived from an EMBL/GenBank/DDBJ whole genome shotgun (WGS) entry which is preliminary data.</text>
</comment>
<dbReference type="InterPro" id="IPR050659">
    <property type="entry name" value="Peptidase_M24B"/>
</dbReference>
<dbReference type="AlphaFoldDB" id="A0A511V355"/>
<dbReference type="InterPro" id="IPR029149">
    <property type="entry name" value="Creatin/AminoP/Spt16_N"/>
</dbReference>
<evidence type="ECO:0000256" key="1">
    <source>
        <dbReference type="ARBA" id="ARBA00001936"/>
    </source>
</evidence>
<evidence type="ECO:0000256" key="2">
    <source>
        <dbReference type="ARBA" id="ARBA00008766"/>
    </source>
</evidence>
<dbReference type="RefSeq" id="WP_146808581.1">
    <property type="nucleotide sequence ID" value="NZ_BJXX01000035.1"/>
</dbReference>
<keyword evidence="5" id="KW-0464">Manganese</keyword>
<dbReference type="GO" id="GO:0004177">
    <property type="term" value="F:aminopeptidase activity"/>
    <property type="evidence" value="ECO:0007669"/>
    <property type="project" value="UniProtKB-ARBA"/>
</dbReference>
<dbReference type="Pfam" id="PF00557">
    <property type="entry name" value="Peptidase_M24"/>
    <property type="match status" value="1"/>
</dbReference>
<dbReference type="SUPFAM" id="SSF53092">
    <property type="entry name" value="Creatinase/prolidase N-terminal domain"/>
    <property type="match status" value="1"/>
</dbReference>
<dbReference type="Gene3D" id="3.40.350.10">
    <property type="entry name" value="Creatinase/prolidase N-terminal domain"/>
    <property type="match status" value="1"/>
</dbReference>
<evidence type="ECO:0000256" key="5">
    <source>
        <dbReference type="ARBA" id="ARBA00023211"/>
    </source>
</evidence>
<dbReference type="SUPFAM" id="SSF55920">
    <property type="entry name" value="Creatinase/aminopeptidase"/>
    <property type="match status" value="1"/>
</dbReference>
<keyword evidence="3" id="KW-0479">Metal-binding</keyword>
<comment type="similarity">
    <text evidence="2">Belongs to the peptidase M24B family.</text>
</comment>
<dbReference type="InterPro" id="IPR000587">
    <property type="entry name" value="Creatinase_N"/>
</dbReference>
<dbReference type="Pfam" id="PF01321">
    <property type="entry name" value="Creatinase_N"/>
    <property type="match status" value="1"/>
</dbReference>
<dbReference type="PANTHER" id="PTHR46112:SF10">
    <property type="entry name" value="DIPEPTIDASE YKVY-RELATED"/>
    <property type="match status" value="1"/>
</dbReference>
<reference evidence="8 9" key="1">
    <citation type="submission" date="2019-07" db="EMBL/GenBank/DDBJ databases">
        <title>Whole genome shotgun sequence of Aneurinibacillus danicus NBRC 102444.</title>
        <authorList>
            <person name="Hosoyama A."/>
            <person name="Uohara A."/>
            <person name="Ohji S."/>
            <person name="Ichikawa N."/>
        </authorList>
    </citation>
    <scope>NUCLEOTIDE SEQUENCE [LARGE SCALE GENOMIC DNA]</scope>
    <source>
        <strain evidence="8 9">NBRC 102444</strain>
    </source>
</reference>
<evidence type="ECO:0000259" key="6">
    <source>
        <dbReference type="Pfam" id="PF00557"/>
    </source>
</evidence>
<gene>
    <name evidence="8" type="primary">pepQ_2</name>
    <name evidence="8" type="ORF">ADA01nite_07490</name>
</gene>
<comment type="cofactor">
    <cofactor evidence="1">
        <name>Mn(2+)</name>
        <dbReference type="ChEBI" id="CHEBI:29035"/>
    </cofactor>
</comment>
<organism evidence="8 9">
    <name type="scientific">Aneurinibacillus danicus</name>
    <dbReference type="NCBI Taxonomy" id="267746"/>
    <lineage>
        <taxon>Bacteria</taxon>
        <taxon>Bacillati</taxon>
        <taxon>Bacillota</taxon>
        <taxon>Bacilli</taxon>
        <taxon>Bacillales</taxon>
        <taxon>Paenibacillaceae</taxon>
        <taxon>Aneurinibacillus group</taxon>
        <taxon>Aneurinibacillus</taxon>
    </lineage>
</organism>
<sequence>MTVYTERINKVRKELEQLDAEAALITSPLSVAYLTGFACDPHERFLGLLLREDGAVLFVPSLEKEKAESELGGAGSSIHEILGVQDTDDPYDKVKQNGGLSTVRRLAVEKEYMKLGHAERLGAVFQGLTFTDIGGLVSRMRNRKTPEEIAKLKAAAVLVEDVLAEGLKRVKAGVTELELVAELEYIMKKKGADRPSFNTMVLAGANSALPHGVPGATKVQEGAFLLFDLGVFKDGYCSDITRTFVVGEPLAEMEKIYNTVLAAEEAAIRAVEIGRPLADVDRAARSVIEDAGYGRYFTHRTGHGLGMEVHESPSVHGANEEAMEAGMVFTIEPGIYVPGVGGVRIEDDVYVTESGAGLLTSFPKALTRLEI</sequence>
<dbReference type="Proteomes" id="UP000321157">
    <property type="component" value="Unassembled WGS sequence"/>
</dbReference>
<dbReference type="PANTHER" id="PTHR46112">
    <property type="entry name" value="AMINOPEPTIDASE"/>
    <property type="match status" value="1"/>
</dbReference>
<keyword evidence="4" id="KW-0378">Hydrolase</keyword>
<dbReference type="InterPro" id="IPR001131">
    <property type="entry name" value="Peptidase_M24B_aminopep-P_CS"/>
</dbReference>
<dbReference type="PROSITE" id="PS00491">
    <property type="entry name" value="PROLINE_PEPTIDASE"/>
    <property type="match status" value="1"/>
</dbReference>
<feature type="domain" description="Peptidase M24" evidence="6">
    <location>
        <begin position="151"/>
        <end position="353"/>
    </location>
</feature>
<evidence type="ECO:0000256" key="3">
    <source>
        <dbReference type="ARBA" id="ARBA00022723"/>
    </source>
</evidence>
<dbReference type="CDD" id="cd01092">
    <property type="entry name" value="APP-like"/>
    <property type="match status" value="1"/>
</dbReference>
<protein>
    <submittedName>
        <fullName evidence="8">Xaa-Pro dipeptidase</fullName>
    </submittedName>
</protein>
<dbReference type="Gene3D" id="3.90.230.10">
    <property type="entry name" value="Creatinase/methionine aminopeptidase superfamily"/>
    <property type="match status" value="1"/>
</dbReference>
<keyword evidence="9" id="KW-1185">Reference proteome</keyword>
<proteinExistence type="inferred from homology"/>
<dbReference type="EMBL" id="BJXX01000035">
    <property type="protein sequence ID" value="GEN33289.1"/>
    <property type="molecule type" value="Genomic_DNA"/>
</dbReference>
<dbReference type="FunFam" id="3.90.230.10:FF:000014">
    <property type="entry name" value="Aminopeptidase P family protein"/>
    <property type="match status" value="1"/>
</dbReference>
<accession>A0A511V355</accession>
<dbReference type="OrthoDB" id="9806388at2"/>